<feature type="domain" description="RRP4 S1" evidence="6">
    <location>
        <begin position="86"/>
        <end position="156"/>
    </location>
</feature>
<dbReference type="GO" id="GO:0000178">
    <property type="term" value="C:exosome (RNase complex)"/>
    <property type="evidence" value="ECO:0007669"/>
    <property type="project" value="UniProtKB-KW"/>
</dbReference>
<proteinExistence type="inferred from homology"/>
<dbReference type="Gene3D" id="2.40.50.100">
    <property type="match status" value="1"/>
</dbReference>
<comment type="similarity">
    <text evidence="2">Belongs to the RRP4 family.</text>
</comment>
<dbReference type="Proteomes" id="UP001497457">
    <property type="component" value="Chromosome 7b"/>
</dbReference>
<sequence length="313" mass="35222">MKDPYLPLNQTQRVRFEAALRKLQVLTPTTVLAAAVTIADTIPVNHEDSILSGYYTLDQNGKVVATLCGVVEWVNKLVYVRDLRARYKPQVCDIIVDRVIKIAPDNWRLAINSEQDAILKVSSMNLPDGIQRRRTAADELNMRSIFEENDAVCAEVCVKNDRSPPELQPMGQKYGKLERGQLLMVPSYLVKRQKQHCYHLEQYRVDLILGRNGFIWIGEHAAVGENAKLMGTEPENFTPLEMRNHICRLANAVRVLSALGFTLSAELIIETAEASLLSNVAVDDMVGADFFVQTAEREAMRRVDLVKKENGSI</sequence>
<dbReference type="InterPro" id="IPR048565">
    <property type="entry name" value="S1_RRP4"/>
</dbReference>
<dbReference type="EMBL" id="OZ075117">
    <property type="protein sequence ID" value="CAL5082067.1"/>
    <property type="molecule type" value="Genomic_DNA"/>
</dbReference>
<dbReference type="InterPro" id="IPR012340">
    <property type="entry name" value="NA-bd_OB-fold"/>
</dbReference>
<organism evidence="7 8">
    <name type="scientific">Urochloa decumbens</name>
    <dbReference type="NCBI Taxonomy" id="240449"/>
    <lineage>
        <taxon>Eukaryota</taxon>
        <taxon>Viridiplantae</taxon>
        <taxon>Streptophyta</taxon>
        <taxon>Embryophyta</taxon>
        <taxon>Tracheophyta</taxon>
        <taxon>Spermatophyta</taxon>
        <taxon>Magnoliopsida</taxon>
        <taxon>Liliopsida</taxon>
        <taxon>Poales</taxon>
        <taxon>Poaceae</taxon>
        <taxon>PACMAD clade</taxon>
        <taxon>Panicoideae</taxon>
        <taxon>Panicodae</taxon>
        <taxon>Paniceae</taxon>
        <taxon>Melinidinae</taxon>
        <taxon>Urochloa</taxon>
    </lineage>
</organism>
<reference evidence="7 8" key="2">
    <citation type="submission" date="2024-10" db="EMBL/GenBank/DDBJ databases">
        <authorList>
            <person name="Ryan C."/>
        </authorList>
    </citation>
    <scope>NUCLEOTIDE SEQUENCE [LARGE SCALE GENOMIC DNA]</scope>
</reference>
<feature type="domain" description="K Homology" evidence="5">
    <location>
        <begin position="180"/>
        <end position="221"/>
    </location>
</feature>
<evidence type="ECO:0000259" key="6">
    <source>
        <dbReference type="Pfam" id="PF21266"/>
    </source>
</evidence>
<evidence type="ECO:0000259" key="5">
    <source>
        <dbReference type="Pfam" id="PF15985"/>
    </source>
</evidence>
<dbReference type="InterPro" id="IPR004088">
    <property type="entry name" value="KH_dom_type_1"/>
</dbReference>
<dbReference type="InterPro" id="IPR026699">
    <property type="entry name" value="Exosome_RNA_bind1/RRP40/RRP4"/>
</dbReference>
<dbReference type="GO" id="GO:0003723">
    <property type="term" value="F:RNA binding"/>
    <property type="evidence" value="ECO:0007669"/>
    <property type="project" value="UniProtKB-KW"/>
</dbReference>
<evidence type="ECO:0000256" key="1">
    <source>
        <dbReference type="ARBA" id="ARBA00004123"/>
    </source>
</evidence>
<dbReference type="GO" id="GO:0005634">
    <property type="term" value="C:nucleus"/>
    <property type="evidence" value="ECO:0007669"/>
    <property type="project" value="UniProtKB-SubCell"/>
</dbReference>
<evidence type="ECO:0000256" key="3">
    <source>
        <dbReference type="ARBA" id="ARBA00022835"/>
    </source>
</evidence>
<evidence type="ECO:0008006" key="9">
    <source>
        <dbReference type="Google" id="ProtNLM"/>
    </source>
</evidence>
<dbReference type="PANTHER" id="PTHR21321">
    <property type="entry name" value="PNAS-3 RELATED"/>
    <property type="match status" value="1"/>
</dbReference>
<dbReference type="PANTHER" id="PTHR21321:SF4">
    <property type="entry name" value="EXOSOME COMPLEX COMPONENT RRP4"/>
    <property type="match status" value="1"/>
</dbReference>
<keyword evidence="3" id="KW-0271">Exosome</keyword>
<evidence type="ECO:0000313" key="8">
    <source>
        <dbReference type="Proteomes" id="UP001497457"/>
    </source>
</evidence>
<evidence type="ECO:0000256" key="4">
    <source>
        <dbReference type="ARBA" id="ARBA00022884"/>
    </source>
</evidence>
<dbReference type="CDD" id="cd22525">
    <property type="entry name" value="KH-I_Rrp4_eukar"/>
    <property type="match status" value="1"/>
</dbReference>
<dbReference type="Pfam" id="PF21266">
    <property type="entry name" value="S1_RRP4"/>
    <property type="match status" value="1"/>
</dbReference>
<dbReference type="Gene3D" id="2.40.50.140">
    <property type="entry name" value="Nucleic acid-binding proteins"/>
    <property type="match status" value="1"/>
</dbReference>
<accession>A0ABC9FWH0</accession>
<keyword evidence="8" id="KW-1185">Reference proteome</keyword>
<dbReference type="SUPFAM" id="SSF54791">
    <property type="entry name" value="Eukaryotic type KH-domain (KH-domain type I)"/>
    <property type="match status" value="1"/>
</dbReference>
<keyword evidence="4" id="KW-0694">RNA-binding</keyword>
<reference evidence="8" key="1">
    <citation type="submission" date="2024-06" db="EMBL/GenBank/DDBJ databases">
        <authorList>
            <person name="Ryan C."/>
        </authorList>
    </citation>
    <scope>NUCLEOTIDE SEQUENCE [LARGE SCALE GENOMIC DNA]</scope>
</reference>
<evidence type="ECO:0000313" key="7">
    <source>
        <dbReference type="EMBL" id="CAL5082067.1"/>
    </source>
</evidence>
<dbReference type="InterPro" id="IPR036612">
    <property type="entry name" value="KH_dom_type_1_sf"/>
</dbReference>
<protein>
    <recommendedName>
        <fullName evidence="9">Ribosomal RNA-processing protein 4</fullName>
    </recommendedName>
</protein>
<dbReference type="AlphaFoldDB" id="A0ABC9FWH0"/>
<name>A0ABC9FWH0_9POAL</name>
<dbReference type="SUPFAM" id="SSF50249">
    <property type="entry name" value="Nucleic acid-binding proteins"/>
    <property type="match status" value="1"/>
</dbReference>
<dbReference type="Pfam" id="PF15985">
    <property type="entry name" value="KH_6"/>
    <property type="match status" value="1"/>
</dbReference>
<gene>
    <name evidence="7" type="ORF">URODEC1_LOCUS109056</name>
</gene>
<evidence type="ECO:0000256" key="2">
    <source>
        <dbReference type="ARBA" id="ARBA00009155"/>
    </source>
</evidence>
<comment type="subcellular location">
    <subcellularLocation>
        <location evidence="1">Nucleus</location>
    </subcellularLocation>
</comment>
<dbReference type="CDD" id="cd05789">
    <property type="entry name" value="S1_Rrp4"/>
    <property type="match status" value="1"/>
</dbReference>